<sequence length="184" mass="20192">MMGCYCGAWSLKWERFILCSTVSVCSLITTVPAEEGLVQVEVPPEIALWQAQRTRVVGAQVLAALANQQEAAMSRLTLRTRDTCIGPRVPVLARARHNNPGTWNKHCFGRKAKKSTLLCFCRCCLATSIPAISIPPAWATMSSSTIAIAANRCPSCHRFSWICCSKAALFLPLVTTYEMIPCLT</sequence>
<feature type="chain" id="PRO_5014999136" evidence="1">
    <location>
        <begin position="34"/>
        <end position="184"/>
    </location>
</feature>
<dbReference type="AlphaFoldDB" id="A0A2M4C5X7"/>
<reference evidence="2" key="1">
    <citation type="submission" date="2018-01" db="EMBL/GenBank/DDBJ databases">
        <title>An insight into the sialome of Amazonian anophelines.</title>
        <authorList>
            <person name="Ribeiro J.M."/>
            <person name="Scarpassa V."/>
            <person name="Calvo E."/>
        </authorList>
    </citation>
    <scope>NUCLEOTIDE SEQUENCE</scope>
    <source>
        <tissue evidence="2">Salivary glands</tissue>
    </source>
</reference>
<evidence type="ECO:0000313" key="2">
    <source>
        <dbReference type="EMBL" id="MBW60710.1"/>
    </source>
</evidence>
<proteinExistence type="predicted"/>
<accession>A0A2M4C5X7</accession>
<feature type="signal peptide" evidence="1">
    <location>
        <begin position="1"/>
        <end position="33"/>
    </location>
</feature>
<dbReference type="EMBL" id="GGFJ01011569">
    <property type="protein sequence ID" value="MBW60710.1"/>
    <property type="molecule type" value="Transcribed_RNA"/>
</dbReference>
<keyword evidence="1" id="KW-0732">Signal</keyword>
<name>A0A2M4C5X7_9DIPT</name>
<protein>
    <submittedName>
        <fullName evidence="2">Putative secreted protein</fullName>
    </submittedName>
</protein>
<organism evidence="2">
    <name type="scientific">Anopheles marajoara</name>
    <dbReference type="NCBI Taxonomy" id="58244"/>
    <lineage>
        <taxon>Eukaryota</taxon>
        <taxon>Metazoa</taxon>
        <taxon>Ecdysozoa</taxon>
        <taxon>Arthropoda</taxon>
        <taxon>Hexapoda</taxon>
        <taxon>Insecta</taxon>
        <taxon>Pterygota</taxon>
        <taxon>Neoptera</taxon>
        <taxon>Endopterygota</taxon>
        <taxon>Diptera</taxon>
        <taxon>Nematocera</taxon>
        <taxon>Culicoidea</taxon>
        <taxon>Culicidae</taxon>
        <taxon>Anophelinae</taxon>
        <taxon>Anopheles</taxon>
    </lineage>
</organism>
<evidence type="ECO:0000256" key="1">
    <source>
        <dbReference type="SAM" id="SignalP"/>
    </source>
</evidence>